<evidence type="ECO:0000259" key="1">
    <source>
        <dbReference type="Pfam" id="PF12728"/>
    </source>
</evidence>
<accession>A0A1C2IIP5</accession>
<dbReference type="InterPro" id="IPR041657">
    <property type="entry name" value="HTH_17"/>
</dbReference>
<dbReference type="AlphaFoldDB" id="A0A1C2IIP5"/>
<dbReference type="SUPFAM" id="SSF46955">
    <property type="entry name" value="Putative DNA-binding domain"/>
    <property type="match status" value="1"/>
</dbReference>
<reference evidence="2" key="1">
    <citation type="journal article" date="2016" name="Int. J. Mol. Sci.">
        <title>Comparative genomics of the extreme acidophile Acidithiobacillus thiooxidans reveals intraspecific divergence and niche adaptation.</title>
        <authorList>
            <person name="Zhang X."/>
            <person name="Feng X."/>
            <person name="Tao J."/>
            <person name="Ma L."/>
            <person name="Xiao Y."/>
            <person name="Liang Y."/>
            <person name="Liu X."/>
            <person name="Yin H."/>
        </authorList>
    </citation>
    <scope>NUCLEOTIDE SEQUENCE [LARGE SCALE GENOMIC DNA]</scope>
    <source>
        <strain evidence="2">DXS-W</strain>
    </source>
</reference>
<dbReference type="InterPro" id="IPR009061">
    <property type="entry name" value="DNA-bd_dom_put_sf"/>
</dbReference>
<comment type="caution">
    <text evidence="2">The sequence shown here is derived from an EMBL/GenBank/DDBJ whole genome shotgun (WGS) entry which is preliminary data.</text>
</comment>
<organism evidence="2 3">
    <name type="scientific">Acidithiobacillus thiooxidans</name>
    <name type="common">Thiobacillus thiooxidans</name>
    <dbReference type="NCBI Taxonomy" id="930"/>
    <lineage>
        <taxon>Bacteria</taxon>
        <taxon>Pseudomonadati</taxon>
        <taxon>Pseudomonadota</taxon>
        <taxon>Acidithiobacillia</taxon>
        <taxon>Acidithiobacillales</taxon>
        <taxon>Acidithiobacillaceae</taxon>
        <taxon>Acidithiobacillus</taxon>
    </lineage>
</organism>
<proteinExistence type="predicted"/>
<feature type="domain" description="Helix-turn-helix" evidence="1">
    <location>
        <begin position="9"/>
        <end position="58"/>
    </location>
</feature>
<dbReference type="Proteomes" id="UP000095008">
    <property type="component" value="Unassembled WGS sequence"/>
</dbReference>
<name>A0A1C2IIP5_ACITH</name>
<evidence type="ECO:0000313" key="2">
    <source>
        <dbReference type="EMBL" id="OCX75850.1"/>
    </source>
</evidence>
<dbReference type="RefSeq" id="WP_065974167.1">
    <property type="nucleotide sequence ID" value="NZ_LWRY01000009.1"/>
</dbReference>
<dbReference type="OrthoDB" id="9182156at2"/>
<evidence type="ECO:0000313" key="3">
    <source>
        <dbReference type="Proteomes" id="UP000095008"/>
    </source>
</evidence>
<sequence length="73" mass="8586">MNDPTFPRLLTKAHLCNQFAFSPRTLENMVKTGDFPPPVRIGKHVYWSEKAVSTWQQRLFSAQENWETTFRNS</sequence>
<dbReference type="Gene3D" id="1.10.238.160">
    <property type="match status" value="1"/>
</dbReference>
<dbReference type="EMBL" id="LWRY01000009">
    <property type="protein sequence ID" value="OCX75850.1"/>
    <property type="molecule type" value="Genomic_DNA"/>
</dbReference>
<keyword evidence="3" id="KW-1185">Reference proteome</keyword>
<protein>
    <recommendedName>
        <fullName evidence="1">Helix-turn-helix domain-containing protein</fullName>
    </recommendedName>
</protein>
<dbReference type="Pfam" id="PF12728">
    <property type="entry name" value="HTH_17"/>
    <property type="match status" value="1"/>
</dbReference>
<gene>
    <name evidence="2" type="ORF">A6M23_01045</name>
</gene>